<evidence type="ECO:0000313" key="10">
    <source>
        <dbReference type="Proteomes" id="UP000809621"/>
    </source>
</evidence>
<dbReference type="PIRSF" id="PIRSF000124">
    <property type="entry name" value="UDPglc_GDPman_dh"/>
    <property type="match status" value="1"/>
</dbReference>
<dbReference type="Pfam" id="PF00984">
    <property type="entry name" value="UDPG_MGDP_dh"/>
    <property type="match status" value="1"/>
</dbReference>
<dbReference type="InterPro" id="IPR001732">
    <property type="entry name" value="UDP-Glc/GDP-Man_DH_N"/>
</dbReference>
<dbReference type="InterPro" id="IPR028357">
    <property type="entry name" value="UDPglc_DH_bac"/>
</dbReference>
<reference evidence="9 10" key="1">
    <citation type="submission" date="2021-02" db="EMBL/GenBank/DDBJ databases">
        <authorList>
            <person name="Park J.-S."/>
        </authorList>
    </citation>
    <scope>NUCLEOTIDE SEQUENCE [LARGE SCALE GENOMIC DNA]</scope>
    <source>
        <strain evidence="9 10">188UL20-2</strain>
    </source>
</reference>
<sequence>MKIAVAGTGYVGLSNAMLLAQNHQVVALDIIPEKVAMLNDKQSPIVDTEIESFLSTKELNFVATTDKTEAYVGAQYVIIATPTDYDPKTNYFNTSSVEAVIRDVMEINPDAVMVIKSTVPVGYTEDVKRELGCENVMFSPEFLREGKALYDNLYPSRIIVGEQTERAKVFAGLLVEGAIKDDIEVLFANSTEAEAVKLFSNTYLALRVAYFNELDSYAEAHGLDSRQIIEGVGLDPRIGNHYNNPSFGYGGYCLPKDTKQLLANYESVPNNIIKAIVDANRTRKDFIADSIISRKPQAVGIYRLIMKTGSDNFRASSVQGIMKRLKAKGIPVVVYEPVLEEDHFYYSPVIRDLDKFKQMSDVIVSNRMVEELADVADKVYTRDLFGSD</sequence>
<gene>
    <name evidence="9" type="ORF">JQC93_17945</name>
</gene>
<dbReference type="Pfam" id="PF03720">
    <property type="entry name" value="UDPG_MGDP_dh_C"/>
    <property type="match status" value="1"/>
</dbReference>
<comment type="catalytic activity">
    <reaction evidence="6 7">
        <text>UDP-alpha-D-glucose + 2 NAD(+) + H2O = UDP-alpha-D-glucuronate + 2 NADH + 3 H(+)</text>
        <dbReference type="Rhea" id="RHEA:23596"/>
        <dbReference type="ChEBI" id="CHEBI:15377"/>
        <dbReference type="ChEBI" id="CHEBI:15378"/>
        <dbReference type="ChEBI" id="CHEBI:57540"/>
        <dbReference type="ChEBI" id="CHEBI:57945"/>
        <dbReference type="ChEBI" id="CHEBI:58052"/>
        <dbReference type="ChEBI" id="CHEBI:58885"/>
        <dbReference type="EC" id="1.1.1.22"/>
    </reaction>
</comment>
<protein>
    <recommendedName>
        <fullName evidence="3 7">UDP-glucose 6-dehydrogenase</fullName>
        <ecNumber evidence="3 7">1.1.1.22</ecNumber>
    </recommendedName>
</protein>
<dbReference type="Gene3D" id="1.10.1040.10">
    <property type="entry name" value="N-(1-d-carboxylethyl)-l-norvaline Dehydrogenase, domain 2"/>
    <property type="match status" value="1"/>
</dbReference>
<name>A0ABS2HML2_9VIBR</name>
<keyword evidence="5 7" id="KW-0520">NAD</keyword>
<comment type="pathway">
    <text evidence="1">Nucleotide-sugar biosynthesis; UDP-alpha-D-glucuronate biosynthesis; UDP-alpha-D-glucuronate from UDP-alpha-D-glucose: step 1/1.</text>
</comment>
<feature type="domain" description="UDP-glucose/GDP-mannose dehydrogenase C-terminal" evidence="8">
    <location>
        <begin position="300"/>
        <end position="387"/>
    </location>
</feature>
<evidence type="ECO:0000256" key="3">
    <source>
        <dbReference type="ARBA" id="ARBA00012954"/>
    </source>
</evidence>
<dbReference type="InterPro" id="IPR014027">
    <property type="entry name" value="UDP-Glc/GDP-Man_DH_C"/>
</dbReference>
<evidence type="ECO:0000256" key="1">
    <source>
        <dbReference type="ARBA" id="ARBA00004701"/>
    </source>
</evidence>
<dbReference type="Pfam" id="PF03721">
    <property type="entry name" value="UDPG_MGDP_dh_N"/>
    <property type="match status" value="1"/>
</dbReference>
<evidence type="ECO:0000256" key="5">
    <source>
        <dbReference type="ARBA" id="ARBA00023027"/>
    </source>
</evidence>
<dbReference type="SUPFAM" id="SSF51735">
    <property type="entry name" value="NAD(P)-binding Rossmann-fold domains"/>
    <property type="match status" value="1"/>
</dbReference>
<dbReference type="PANTHER" id="PTHR43750:SF2">
    <property type="entry name" value="UDP-GLUCOSE 6-DEHYDROGENASE"/>
    <property type="match status" value="1"/>
</dbReference>
<evidence type="ECO:0000313" key="9">
    <source>
        <dbReference type="EMBL" id="MBM7038274.1"/>
    </source>
</evidence>
<evidence type="ECO:0000256" key="2">
    <source>
        <dbReference type="ARBA" id="ARBA00006601"/>
    </source>
</evidence>
<dbReference type="Proteomes" id="UP000809621">
    <property type="component" value="Unassembled WGS sequence"/>
</dbReference>
<evidence type="ECO:0000256" key="4">
    <source>
        <dbReference type="ARBA" id="ARBA00023002"/>
    </source>
</evidence>
<evidence type="ECO:0000256" key="6">
    <source>
        <dbReference type="ARBA" id="ARBA00047473"/>
    </source>
</evidence>
<dbReference type="InterPro" id="IPR008927">
    <property type="entry name" value="6-PGluconate_DH-like_C_sf"/>
</dbReference>
<dbReference type="SMART" id="SM00984">
    <property type="entry name" value="UDPG_MGDP_dh_C"/>
    <property type="match status" value="1"/>
</dbReference>
<accession>A0ABS2HML2</accession>
<proteinExistence type="inferred from homology"/>
<comment type="caution">
    <text evidence="9">The sequence shown here is derived from an EMBL/GenBank/DDBJ whole genome shotgun (WGS) entry which is preliminary data.</text>
</comment>
<dbReference type="RefSeq" id="WP_205159737.1">
    <property type="nucleotide sequence ID" value="NZ_JAFEUM010000009.1"/>
</dbReference>
<comment type="similarity">
    <text evidence="2 7">Belongs to the UDP-glucose/GDP-mannose dehydrogenase family.</text>
</comment>
<dbReference type="NCBIfam" id="TIGR03026">
    <property type="entry name" value="NDP-sugDHase"/>
    <property type="match status" value="1"/>
</dbReference>
<dbReference type="InterPro" id="IPR036291">
    <property type="entry name" value="NAD(P)-bd_dom_sf"/>
</dbReference>
<dbReference type="InterPro" id="IPR017476">
    <property type="entry name" value="UDP-Glc/GDP-Man"/>
</dbReference>
<dbReference type="SUPFAM" id="SSF52413">
    <property type="entry name" value="UDP-glucose/GDP-mannose dehydrogenase C-terminal domain"/>
    <property type="match status" value="1"/>
</dbReference>
<dbReference type="InterPro" id="IPR014026">
    <property type="entry name" value="UDP-Glc/GDP-Man_DH_dimer"/>
</dbReference>
<dbReference type="Gene3D" id="3.40.50.720">
    <property type="entry name" value="NAD(P)-binding Rossmann-like Domain"/>
    <property type="match status" value="2"/>
</dbReference>
<evidence type="ECO:0000259" key="8">
    <source>
        <dbReference type="SMART" id="SM00984"/>
    </source>
</evidence>
<dbReference type="SUPFAM" id="SSF48179">
    <property type="entry name" value="6-phosphogluconate dehydrogenase C-terminal domain-like"/>
    <property type="match status" value="1"/>
</dbReference>
<evidence type="ECO:0000256" key="7">
    <source>
        <dbReference type="PIRNR" id="PIRNR000124"/>
    </source>
</evidence>
<organism evidence="9 10">
    <name type="scientific">Vibrio ulleungensis</name>
    <dbReference type="NCBI Taxonomy" id="2807619"/>
    <lineage>
        <taxon>Bacteria</taxon>
        <taxon>Pseudomonadati</taxon>
        <taxon>Pseudomonadota</taxon>
        <taxon>Gammaproteobacteria</taxon>
        <taxon>Vibrionales</taxon>
        <taxon>Vibrionaceae</taxon>
        <taxon>Vibrio</taxon>
    </lineage>
</organism>
<keyword evidence="4 7" id="KW-0560">Oxidoreductase</keyword>
<dbReference type="InterPro" id="IPR013328">
    <property type="entry name" value="6PGD_dom2"/>
</dbReference>
<keyword evidence="10" id="KW-1185">Reference proteome</keyword>
<dbReference type="EMBL" id="JAFEUM010000009">
    <property type="protein sequence ID" value="MBM7038274.1"/>
    <property type="molecule type" value="Genomic_DNA"/>
</dbReference>
<dbReference type="EC" id="1.1.1.22" evidence="3 7"/>
<dbReference type="PANTHER" id="PTHR43750">
    <property type="entry name" value="UDP-GLUCOSE 6-DEHYDROGENASE TUAD"/>
    <property type="match status" value="1"/>
</dbReference>
<dbReference type="PIRSF" id="PIRSF500134">
    <property type="entry name" value="UDPglc_DH_bac"/>
    <property type="match status" value="1"/>
</dbReference>
<dbReference type="InterPro" id="IPR036220">
    <property type="entry name" value="UDP-Glc/GDP-Man_DH_C_sf"/>
</dbReference>